<proteinExistence type="predicted"/>
<dbReference type="SUPFAM" id="SSF89796">
    <property type="entry name" value="CoA-transferase family III (CaiB/BaiF)"/>
    <property type="match status" value="2"/>
</dbReference>
<name>A0ABP8HGT2_9BURK</name>
<reference evidence="2" key="1">
    <citation type="journal article" date="2019" name="Int. J. Syst. Evol. Microbiol.">
        <title>The Global Catalogue of Microorganisms (GCM) 10K type strain sequencing project: providing services to taxonomists for standard genome sequencing and annotation.</title>
        <authorList>
            <consortium name="The Broad Institute Genomics Platform"/>
            <consortium name="The Broad Institute Genome Sequencing Center for Infectious Disease"/>
            <person name="Wu L."/>
            <person name="Ma J."/>
        </authorList>
    </citation>
    <scope>NUCLEOTIDE SEQUENCE [LARGE SCALE GENOMIC DNA]</scope>
    <source>
        <strain evidence="2">JCM 17666</strain>
    </source>
</reference>
<dbReference type="RefSeq" id="WP_345251317.1">
    <property type="nucleotide sequence ID" value="NZ_BAABFO010000020.1"/>
</dbReference>
<dbReference type="PANTHER" id="PTHR48228">
    <property type="entry name" value="SUCCINYL-COA--D-CITRAMALATE COA-TRANSFERASE"/>
    <property type="match status" value="1"/>
</dbReference>
<evidence type="ECO:0000313" key="2">
    <source>
        <dbReference type="Proteomes" id="UP001501671"/>
    </source>
</evidence>
<organism evidence="1 2">
    <name type="scientific">Pigmentiphaga soli</name>
    <dbReference type="NCBI Taxonomy" id="1007095"/>
    <lineage>
        <taxon>Bacteria</taxon>
        <taxon>Pseudomonadati</taxon>
        <taxon>Pseudomonadota</taxon>
        <taxon>Betaproteobacteria</taxon>
        <taxon>Burkholderiales</taxon>
        <taxon>Alcaligenaceae</taxon>
        <taxon>Pigmentiphaga</taxon>
    </lineage>
</organism>
<sequence>MADNDIDRSAAEALHAIWHAAGGADEALGAVALTGAGDLSSVFATTSLAVASIAAAGLAVAELAAARHGALPRLRADRRLASFWFADSIRPDGWALPPAWDAVAGDYRCADGWIRLHTNAPHHRAAALAVLGVPAERERVAQVVAGWSGEALESAIVDNGGCAAQMRSLDDWAVHPQGAAVAAEPLLWRETFDAATRPAWTVPADRPLAGIRVLDLTRILAGPTATRFLAGYGATVLRLDPPGWEEPSLQPEVTLGKRCARIDLRSDPGRTLFERLLREADVIVHGYRADALERLGLGAGRRRELNPGLVDVSLDAYGWTGPWRRRRGFDSLVQMSSGIAEAGMRLRGRDAPTPLPVQALDCAAGYIMAGAAVRGLAERLRAGSGSSARASLARVAATLAALRAPDCVERPQPAPASQADVAGTIEHTPWGPARRLRPPLELDRAPMRWDLPAASLGSSPAQW</sequence>
<dbReference type="Pfam" id="PF02515">
    <property type="entry name" value="CoA_transf_3"/>
    <property type="match status" value="1"/>
</dbReference>
<keyword evidence="1" id="KW-0808">Transferase</keyword>
<keyword evidence="2" id="KW-1185">Reference proteome</keyword>
<dbReference type="InterPro" id="IPR003673">
    <property type="entry name" value="CoA-Trfase_fam_III"/>
</dbReference>
<comment type="caution">
    <text evidence="1">The sequence shown here is derived from an EMBL/GenBank/DDBJ whole genome shotgun (WGS) entry which is preliminary data.</text>
</comment>
<dbReference type="InterPro" id="IPR050509">
    <property type="entry name" value="CoA-transferase_III"/>
</dbReference>
<accession>A0ABP8HGT2</accession>
<dbReference type="GO" id="GO:0016740">
    <property type="term" value="F:transferase activity"/>
    <property type="evidence" value="ECO:0007669"/>
    <property type="project" value="UniProtKB-KW"/>
</dbReference>
<dbReference type="InterPro" id="IPR023606">
    <property type="entry name" value="CoA-Trfase_III_dom_1_sf"/>
</dbReference>
<dbReference type="EMBL" id="BAABFO010000020">
    <property type="protein sequence ID" value="GAA4338942.1"/>
    <property type="molecule type" value="Genomic_DNA"/>
</dbReference>
<evidence type="ECO:0000313" key="1">
    <source>
        <dbReference type="EMBL" id="GAA4338942.1"/>
    </source>
</evidence>
<dbReference type="Gene3D" id="3.40.50.10540">
    <property type="entry name" value="Crotonobetainyl-coa:carnitine coa-transferase, domain 1"/>
    <property type="match status" value="1"/>
</dbReference>
<protein>
    <submittedName>
        <fullName evidence="1">CoA transferase</fullName>
    </submittedName>
</protein>
<dbReference type="PANTHER" id="PTHR48228:SF4">
    <property type="entry name" value="BLR3030 PROTEIN"/>
    <property type="match status" value="1"/>
</dbReference>
<dbReference type="Proteomes" id="UP001501671">
    <property type="component" value="Unassembled WGS sequence"/>
</dbReference>
<gene>
    <name evidence="1" type="ORF">GCM10023144_36580</name>
</gene>